<organism evidence="1 2">
    <name type="scientific">Marinicrinis sediminis</name>
    <dbReference type="NCBI Taxonomy" id="1652465"/>
    <lineage>
        <taxon>Bacteria</taxon>
        <taxon>Bacillati</taxon>
        <taxon>Bacillota</taxon>
        <taxon>Bacilli</taxon>
        <taxon>Bacillales</taxon>
        <taxon>Paenibacillaceae</taxon>
    </lineage>
</organism>
<comment type="caution">
    <text evidence="1">The sequence shown here is derived from an EMBL/GenBank/DDBJ whole genome shotgun (WGS) entry which is preliminary data.</text>
</comment>
<dbReference type="RefSeq" id="WP_379928555.1">
    <property type="nucleotide sequence ID" value="NZ_JBHUMM010000009.1"/>
</dbReference>
<sequence length="65" mass="7749">MDMQETVKLSKIVKEFKPELYPFLKQRELNTPIVLRDGISRLNSEDAEEIIQYSIIHCQDEQFLH</sequence>
<reference evidence="2" key="1">
    <citation type="journal article" date="2019" name="Int. J. Syst. Evol. Microbiol.">
        <title>The Global Catalogue of Microorganisms (GCM) 10K type strain sequencing project: providing services to taxonomists for standard genome sequencing and annotation.</title>
        <authorList>
            <consortium name="The Broad Institute Genomics Platform"/>
            <consortium name="The Broad Institute Genome Sequencing Center for Infectious Disease"/>
            <person name="Wu L."/>
            <person name="Ma J."/>
        </authorList>
    </citation>
    <scope>NUCLEOTIDE SEQUENCE [LARGE SCALE GENOMIC DNA]</scope>
    <source>
        <strain evidence="2">KCTC 33676</strain>
    </source>
</reference>
<evidence type="ECO:0000313" key="2">
    <source>
        <dbReference type="Proteomes" id="UP001597497"/>
    </source>
</evidence>
<keyword evidence="2" id="KW-1185">Reference proteome</keyword>
<gene>
    <name evidence="1" type="ORF">ACFSUC_05845</name>
</gene>
<protein>
    <submittedName>
        <fullName evidence="1">Uncharacterized protein</fullName>
    </submittedName>
</protein>
<proteinExistence type="predicted"/>
<dbReference type="Proteomes" id="UP001597497">
    <property type="component" value="Unassembled WGS sequence"/>
</dbReference>
<evidence type="ECO:0000313" key="1">
    <source>
        <dbReference type="EMBL" id="MFD2671124.1"/>
    </source>
</evidence>
<name>A0ABW5R955_9BACL</name>
<dbReference type="EMBL" id="JBHUMM010000009">
    <property type="protein sequence ID" value="MFD2671124.1"/>
    <property type="molecule type" value="Genomic_DNA"/>
</dbReference>
<accession>A0ABW5R955</accession>